<name>A0A8D9BGC9_9HEMI</name>
<organism evidence="2">
    <name type="scientific">Cacopsylla melanoneura</name>
    <dbReference type="NCBI Taxonomy" id="428564"/>
    <lineage>
        <taxon>Eukaryota</taxon>
        <taxon>Metazoa</taxon>
        <taxon>Ecdysozoa</taxon>
        <taxon>Arthropoda</taxon>
        <taxon>Hexapoda</taxon>
        <taxon>Insecta</taxon>
        <taxon>Pterygota</taxon>
        <taxon>Neoptera</taxon>
        <taxon>Paraneoptera</taxon>
        <taxon>Hemiptera</taxon>
        <taxon>Sternorrhyncha</taxon>
        <taxon>Psylloidea</taxon>
        <taxon>Psyllidae</taxon>
        <taxon>Psyllinae</taxon>
        <taxon>Cacopsylla</taxon>
    </lineage>
</organism>
<keyword evidence="1" id="KW-1133">Transmembrane helix</keyword>
<dbReference type="AlphaFoldDB" id="A0A8D9BGC9"/>
<feature type="transmembrane region" description="Helical" evidence="1">
    <location>
        <begin position="18"/>
        <end position="37"/>
    </location>
</feature>
<protein>
    <submittedName>
        <fullName evidence="2">Uncharacterized protein</fullName>
    </submittedName>
</protein>
<reference evidence="2" key="1">
    <citation type="submission" date="2021-05" db="EMBL/GenBank/DDBJ databases">
        <authorList>
            <person name="Alioto T."/>
            <person name="Alioto T."/>
            <person name="Gomez Garrido J."/>
        </authorList>
    </citation>
    <scope>NUCLEOTIDE SEQUENCE</scope>
</reference>
<keyword evidence="1" id="KW-0472">Membrane</keyword>
<evidence type="ECO:0000256" key="1">
    <source>
        <dbReference type="SAM" id="Phobius"/>
    </source>
</evidence>
<proteinExistence type="predicted"/>
<evidence type="ECO:0000313" key="2">
    <source>
        <dbReference type="EMBL" id="CAG6784673.1"/>
    </source>
</evidence>
<dbReference type="EMBL" id="HBUF01639163">
    <property type="protein sequence ID" value="CAG6784673.1"/>
    <property type="molecule type" value="Transcribed_RNA"/>
</dbReference>
<sequence length="101" mass="11801">MSIECAVHTRSRAVQHSACNCCGCFCCCCYFCSAIHLSQKVPYYTLFYIILKPVSTFIYICAIKRRTQLSQWYETGRYFKTELEIGTITIFPGFFKHVTYF</sequence>
<feature type="transmembrane region" description="Helical" evidence="1">
    <location>
        <begin position="43"/>
        <end position="62"/>
    </location>
</feature>
<keyword evidence="1" id="KW-0812">Transmembrane</keyword>
<accession>A0A8D9BGC9</accession>